<proteinExistence type="predicted"/>
<dbReference type="InterPro" id="IPR002110">
    <property type="entry name" value="Ankyrin_rpt"/>
</dbReference>
<protein>
    <recommendedName>
        <fullName evidence="3">Ankyrin repeat protein</fullName>
    </recommendedName>
</protein>
<name>A0ABR4N8S4_9FUNG</name>
<dbReference type="EMBL" id="JADGIZ020000020">
    <property type="protein sequence ID" value="KAL2915905.1"/>
    <property type="molecule type" value="Genomic_DNA"/>
</dbReference>
<dbReference type="Gene3D" id="1.25.40.20">
    <property type="entry name" value="Ankyrin repeat-containing domain"/>
    <property type="match status" value="2"/>
</dbReference>
<dbReference type="Proteomes" id="UP001527925">
    <property type="component" value="Unassembled WGS sequence"/>
</dbReference>
<reference evidence="1 2" key="1">
    <citation type="submission" date="2023-09" db="EMBL/GenBank/DDBJ databases">
        <title>Pangenome analysis of Batrachochytrium dendrobatidis and related Chytrids.</title>
        <authorList>
            <person name="Yacoub M.N."/>
            <person name="Stajich J.E."/>
            <person name="James T.Y."/>
        </authorList>
    </citation>
    <scope>NUCLEOTIDE SEQUENCE [LARGE SCALE GENOMIC DNA]</scope>
    <source>
        <strain evidence="1 2">JEL0888</strain>
    </source>
</reference>
<dbReference type="InterPro" id="IPR036770">
    <property type="entry name" value="Ankyrin_rpt-contain_sf"/>
</dbReference>
<evidence type="ECO:0008006" key="3">
    <source>
        <dbReference type="Google" id="ProtNLM"/>
    </source>
</evidence>
<dbReference type="PANTHER" id="PTHR46586">
    <property type="entry name" value="ANKYRIN REPEAT-CONTAINING PROTEIN"/>
    <property type="match status" value="1"/>
</dbReference>
<sequence>MVRAWAVPTLAWFERRRLLRAESSSLDCDTSDRLWREVFESEWPGDLTTLPHLPDAALLSLASRRMLDRLRVAGVPLQPRAVQRLAVRQRWDDVLDFGKPELVAELAARGGAVSLLEELVDDRKLVSVHARLVEVAAAEGQLDMVKWLRGRMPDAEWPPSAINWAAGGCCLDLVAWLLENTPSECTARAVTKAVLRGDMHMVEWLAAHTQAGCTVEAFKFACWGGHVAMLEFLLAIQIIAEHGDVEAVAWCLANIDCIVGIFGALQIALEHNNVRLGEYLVTKQGHQIEDGMFECGEHSASTDALGWLIRHDSRLAPIMARGFAVSGKTELVEWMHVRHPGSVSQSTFEAAIGAKNSRMVEYLLNHIDGVDWNLEFERRLSAQHGLDAVTALSVPVVELLPVGASHWDRLPPELRRMVTAHLRPTLQLFQGIWPLCEAEVRSITPRLCEQLWTEVFRTNWLGNFDRLPHLDPASPVWFHVPSRDMVNHIVKFELPIDPVLLQRLVIRTEPENQVDSESLKDPVGCQKRRALATAMACEGKLDELKALFASGRIIRVRSDFICEAAAHGQLEVVKYLRSLSRDARWPPNLMGIAASSGDMELVAWLDENGCPCSPSAIDQAAGSGSVRIVRFLAEARGQVCTVQAFAAAFRNGHDSMLDFLRAKFPTVFEATTAATFELSNHTCSLLWLKKHRPELVCPEMLKRTIAAGNLSAVMWLVEIGGISITPALFNLALGRNHTDIVEWMMTAKGFTIKSKVFGGSLHGCNTDTLAWLIAREGGSRTGVMVNKFAASGKDKLVEWMHKRFAGCVTQRTLDIAICVKNQRLVSLLVELHRGTTVLDFDEAVKLASVTNAGDQISGLLADAKNPKAGKKCRNQRVKSPQLPCCGSHICGEEYDSDYEDAMIHFSFACLGHFCLKSGRPPSDDVRREPGTHARSAARPICRTPLGAFSPVGHLITACTDPRIQAYRDTIGFSREFFVLLWQHAHEVAGLLPAPDVNSLDLSILVLGGTLCGGATLGNDWLAGFSQMGTVVAPPAGRVVHFLQRTMWSYSSSLWAYHRNAAASPMFDASLSNGVRYLIAARCNAIWSTSRAVAARLLRNGHPFVGRQCPICRTPLGAFSPVGHLITACTDPRIQAHRDTIGFSREFFVLLWQHAHEVAGLLPAPDVNSLDLSILVLGGTLCGGATLGNDWLAGFSQMGTVVAPPAGRVVHFLQRTMWSYSSSLWAYHRNAAGQ</sequence>
<dbReference type="PANTHER" id="PTHR46586:SF3">
    <property type="entry name" value="ANKYRIN REPEAT-CONTAINING PROTEIN"/>
    <property type="match status" value="1"/>
</dbReference>
<accession>A0ABR4N8S4</accession>
<gene>
    <name evidence="1" type="ORF">HK105_204608</name>
</gene>
<dbReference type="Pfam" id="PF13637">
    <property type="entry name" value="Ank_4"/>
    <property type="match status" value="1"/>
</dbReference>
<evidence type="ECO:0000313" key="2">
    <source>
        <dbReference type="Proteomes" id="UP001527925"/>
    </source>
</evidence>
<dbReference type="InterPro" id="IPR052050">
    <property type="entry name" value="SecEffector_AnkRepeat"/>
</dbReference>
<dbReference type="SUPFAM" id="SSF140860">
    <property type="entry name" value="Pseudo ankyrin repeat-like"/>
    <property type="match status" value="1"/>
</dbReference>
<organism evidence="1 2">
    <name type="scientific">Polyrhizophydium stewartii</name>
    <dbReference type="NCBI Taxonomy" id="2732419"/>
    <lineage>
        <taxon>Eukaryota</taxon>
        <taxon>Fungi</taxon>
        <taxon>Fungi incertae sedis</taxon>
        <taxon>Chytridiomycota</taxon>
        <taxon>Chytridiomycota incertae sedis</taxon>
        <taxon>Chytridiomycetes</taxon>
        <taxon>Rhizophydiales</taxon>
        <taxon>Rhizophydiales incertae sedis</taxon>
        <taxon>Polyrhizophydium</taxon>
    </lineage>
</organism>
<dbReference type="SUPFAM" id="SSF48403">
    <property type="entry name" value="Ankyrin repeat"/>
    <property type="match status" value="1"/>
</dbReference>
<keyword evidence="2" id="KW-1185">Reference proteome</keyword>
<comment type="caution">
    <text evidence="1">The sequence shown here is derived from an EMBL/GenBank/DDBJ whole genome shotgun (WGS) entry which is preliminary data.</text>
</comment>
<evidence type="ECO:0000313" key="1">
    <source>
        <dbReference type="EMBL" id="KAL2915905.1"/>
    </source>
</evidence>